<dbReference type="Proteomes" id="UP001501009">
    <property type="component" value="Unassembled WGS sequence"/>
</dbReference>
<accession>A0ABP7HQI4</accession>
<gene>
    <name evidence="1" type="ORF">GCM10022403_036710</name>
</gene>
<protein>
    <submittedName>
        <fullName evidence="1">Uncharacterized protein</fullName>
    </submittedName>
</protein>
<dbReference type="RefSeq" id="WP_275778337.1">
    <property type="nucleotide sequence ID" value="NZ_BAABDE010000017.1"/>
</dbReference>
<organism evidence="1 2">
    <name type="scientific">Streptomyces coacervatus</name>
    <dbReference type="NCBI Taxonomy" id="647381"/>
    <lineage>
        <taxon>Bacteria</taxon>
        <taxon>Bacillati</taxon>
        <taxon>Actinomycetota</taxon>
        <taxon>Actinomycetes</taxon>
        <taxon>Kitasatosporales</taxon>
        <taxon>Streptomycetaceae</taxon>
        <taxon>Streptomyces</taxon>
    </lineage>
</organism>
<comment type="caution">
    <text evidence="1">The sequence shown here is derived from an EMBL/GenBank/DDBJ whole genome shotgun (WGS) entry which is preliminary data.</text>
</comment>
<sequence length="157" mass="16915">MTAARDAEGQPAYPRLPAKLAAHPSVQAVLAQRRSGGIARPSAVIDAEWLRELCLAAGADDAAPVSLDHPDLAGEREHAQSALPGTRTLIAMAVRMNRDNCRSPARSVANQEFHQTDEQANHAARSVTQALQDAGYRALNPSVGFPQEMDRFPSERI</sequence>
<reference evidence="2" key="1">
    <citation type="journal article" date="2019" name="Int. J. Syst. Evol. Microbiol.">
        <title>The Global Catalogue of Microorganisms (GCM) 10K type strain sequencing project: providing services to taxonomists for standard genome sequencing and annotation.</title>
        <authorList>
            <consortium name="The Broad Institute Genomics Platform"/>
            <consortium name="The Broad Institute Genome Sequencing Center for Infectious Disease"/>
            <person name="Wu L."/>
            <person name="Ma J."/>
        </authorList>
    </citation>
    <scope>NUCLEOTIDE SEQUENCE [LARGE SCALE GENOMIC DNA]</scope>
    <source>
        <strain evidence="2">JCM 17138</strain>
    </source>
</reference>
<evidence type="ECO:0000313" key="2">
    <source>
        <dbReference type="Proteomes" id="UP001501009"/>
    </source>
</evidence>
<name>A0ABP7HQI4_9ACTN</name>
<keyword evidence="2" id="KW-1185">Reference proteome</keyword>
<evidence type="ECO:0000313" key="1">
    <source>
        <dbReference type="EMBL" id="GAA3799375.1"/>
    </source>
</evidence>
<proteinExistence type="predicted"/>
<dbReference type="EMBL" id="BAABDE010000017">
    <property type="protein sequence ID" value="GAA3799375.1"/>
    <property type="molecule type" value="Genomic_DNA"/>
</dbReference>